<feature type="region of interest" description="Disordered" evidence="2">
    <location>
        <begin position="313"/>
        <end position="334"/>
    </location>
</feature>
<dbReference type="OrthoDB" id="1914839at2759"/>
<gene>
    <name evidence="3" type="ORF">CU098_009811</name>
</gene>
<dbReference type="InterPro" id="IPR011990">
    <property type="entry name" value="TPR-like_helical_dom_sf"/>
</dbReference>
<dbReference type="PROSITE" id="PS50005">
    <property type="entry name" value="TPR"/>
    <property type="match status" value="1"/>
</dbReference>
<organism evidence="3 4">
    <name type="scientific">Rhizopus stolonifer</name>
    <name type="common">Rhizopus nigricans</name>
    <dbReference type="NCBI Taxonomy" id="4846"/>
    <lineage>
        <taxon>Eukaryota</taxon>
        <taxon>Fungi</taxon>
        <taxon>Fungi incertae sedis</taxon>
        <taxon>Mucoromycota</taxon>
        <taxon>Mucoromycotina</taxon>
        <taxon>Mucoromycetes</taxon>
        <taxon>Mucorales</taxon>
        <taxon>Mucorineae</taxon>
        <taxon>Rhizopodaceae</taxon>
        <taxon>Rhizopus</taxon>
    </lineage>
</organism>
<comment type="caution">
    <text evidence="3">The sequence shown here is derived from an EMBL/GenBank/DDBJ whole genome shotgun (WGS) entry which is preliminary data.</text>
</comment>
<proteinExistence type="predicted"/>
<dbReference type="Pfam" id="PF13181">
    <property type="entry name" value="TPR_8"/>
    <property type="match status" value="1"/>
</dbReference>
<evidence type="ECO:0000256" key="2">
    <source>
        <dbReference type="SAM" id="MobiDB-lite"/>
    </source>
</evidence>
<dbReference type="CDD" id="cd24142">
    <property type="entry name" value="ACL4-like"/>
    <property type="match status" value="1"/>
</dbReference>
<accession>A0A367KT27</accession>
<reference evidence="3 4" key="1">
    <citation type="journal article" date="2018" name="G3 (Bethesda)">
        <title>Phylogenetic and Phylogenomic Definition of Rhizopus Species.</title>
        <authorList>
            <person name="Gryganskyi A.P."/>
            <person name="Golan J."/>
            <person name="Dolatabadi S."/>
            <person name="Mondo S."/>
            <person name="Robb S."/>
            <person name="Idnurm A."/>
            <person name="Muszewska A."/>
            <person name="Steczkiewicz K."/>
            <person name="Masonjones S."/>
            <person name="Liao H.L."/>
            <person name="Gajdeczka M.T."/>
            <person name="Anike F."/>
            <person name="Vuek A."/>
            <person name="Anishchenko I.M."/>
            <person name="Voigt K."/>
            <person name="de Hoog G.S."/>
            <person name="Smith M.E."/>
            <person name="Heitman J."/>
            <person name="Vilgalys R."/>
            <person name="Stajich J.E."/>
        </authorList>
    </citation>
    <scope>NUCLEOTIDE SEQUENCE [LARGE SCALE GENOMIC DNA]</scope>
    <source>
        <strain evidence="3 4">LSU 92-RS-03</strain>
    </source>
</reference>
<dbReference type="Gene3D" id="1.25.40.10">
    <property type="entry name" value="Tetratricopeptide repeat domain"/>
    <property type="match status" value="2"/>
</dbReference>
<dbReference type="SUPFAM" id="SSF48452">
    <property type="entry name" value="TPR-like"/>
    <property type="match status" value="2"/>
</dbReference>
<dbReference type="GO" id="GO:0016020">
    <property type="term" value="C:membrane"/>
    <property type="evidence" value="ECO:0007669"/>
    <property type="project" value="TreeGrafter"/>
</dbReference>
<name>A0A367KT27_RHIST</name>
<feature type="repeat" description="TPR" evidence="1">
    <location>
        <begin position="41"/>
        <end position="74"/>
    </location>
</feature>
<dbReference type="PANTHER" id="PTHR28654">
    <property type="entry name" value="AXIN INTERACTOR, DORSALIZATION-ASSOCIATED PROTEIN"/>
    <property type="match status" value="1"/>
</dbReference>
<dbReference type="EMBL" id="PJQM01000413">
    <property type="protein sequence ID" value="RCI05336.1"/>
    <property type="molecule type" value="Genomic_DNA"/>
</dbReference>
<dbReference type="GO" id="GO:0048264">
    <property type="term" value="P:determination of ventral identity"/>
    <property type="evidence" value="ECO:0007669"/>
    <property type="project" value="TreeGrafter"/>
</dbReference>
<dbReference type="Proteomes" id="UP000253551">
    <property type="component" value="Unassembled WGS sequence"/>
</dbReference>
<keyword evidence="1" id="KW-0802">TPR repeat</keyword>
<dbReference type="InterPro" id="IPR019734">
    <property type="entry name" value="TPR_rpt"/>
</dbReference>
<keyword evidence="4" id="KW-1185">Reference proteome</keyword>
<dbReference type="GO" id="GO:0035091">
    <property type="term" value="F:phosphatidylinositol binding"/>
    <property type="evidence" value="ECO:0007669"/>
    <property type="project" value="TreeGrafter"/>
</dbReference>
<dbReference type="STRING" id="4846.A0A367KT27"/>
<protein>
    <submittedName>
        <fullName evidence="3">Uncharacterized protein</fullName>
    </submittedName>
</protein>
<dbReference type="SMART" id="SM00028">
    <property type="entry name" value="TPR"/>
    <property type="match status" value="3"/>
</dbReference>
<evidence type="ECO:0000313" key="4">
    <source>
        <dbReference type="Proteomes" id="UP000253551"/>
    </source>
</evidence>
<dbReference type="PANTHER" id="PTHR28654:SF1">
    <property type="entry name" value="AXIN INTERACTOR, DORSALIZATION-ASSOCIATED PROTEIN"/>
    <property type="match status" value="1"/>
</dbReference>
<evidence type="ECO:0000256" key="1">
    <source>
        <dbReference type="PROSITE-ProRule" id="PRU00339"/>
    </source>
</evidence>
<dbReference type="AlphaFoldDB" id="A0A367KT27"/>
<sequence>MSVQYTVADLKPRILENIDKLEYPAAYTFCQRALELEPHNAELLEITGQVELELEQFELARKHLLESIQLEPNSSYSKYMYLGQLSIEKEAIDAFQKGVDLMVAERNKLPGESEEAKLLGSKISSALCSMTEIYLTDCCFEPEAEQRCEAYLQQAQQVDADHAESYQLLASVRLSQQRNEEAAAALNKSMELWIHKESGDPTIPIYDTRLALVKLLLECGMFEHAFTVLENLQKENDEVVDLWYLYGWTYYCLGDEEERTQEERIALWADARDCLETSVKLYSMLGSDDDAMFEHAKELIQMINQVVPAHVEEPEEEIDEEIEFESEDEDAMEE</sequence>
<evidence type="ECO:0000313" key="3">
    <source>
        <dbReference type="EMBL" id="RCI05336.1"/>
    </source>
</evidence>